<dbReference type="InterPro" id="IPR051939">
    <property type="entry name" value="Glycosyltr_41/O-GlcNAc_trsf"/>
</dbReference>
<dbReference type="AlphaFoldDB" id="A0A6J5ERS4"/>
<dbReference type="SUPFAM" id="SSF48452">
    <property type="entry name" value="TPR-like"/>
    <property type="match status" value="2"/>
</dbReference>
<keyword evidence="11" id="KW-0645">Protease</keyword>
<dbReference type="GO" id="GO:0097363">
    <property type="term" value="F:protein O-acetylglucosaminyltransferase activity"/>
    <property type="evidence" value="ECO:0007669"/>
    <property type="project" value="UniProtKB-EC"/>
</dbReference>
<dbReference type="InterPro" id="IPR019734">
    <property type="entry name" value="TPR_rpt"/>
</dbReference>
<dbReference type="EMBL" id="CADIKF010000055">
    <property type="protein sequence ID" value="CAB3768121.1"/>
    <property type="molecule type" value="Genomic_DNA"/>
</dbReference>
<keyword evidence="12" id="KW-1185">Reference proteome</keyword>
<comment type="similarity">
    <text evidence="2">Belongs to the glycosyltransferase 41 family. O-GlcNAc transferase subfamily.</text>
</comment>
<name>A0A6J5ERS4_9BURK</name>
<feature type="domain" description="O-GlcNAc transferase C-terminal" evidence="10">
    <location>
        <begin position="566"/>
        <end position="722"/>
    </location>
</feature>
<feature type="region of interest" description="Disordered" evidence="9">
    <location>
        <begin position="309"/>
        <end position="358"/>
    </location>
</feature>
<keyword evidence="4" id="KW-0328">Glycosyltransferase</keyword>
<organism evidence="11 12">
    <name type="scientific">Paraburkholderia solisilvae</name>
    <dbReference type="NCBI Taxonomy" id="624376"/>
    <lineage>
        <taxon>Bacteria</taxon>
        <taxon>Pseudomonadati</taxon>
        <taxon>Pseudomonadota</taxon>
        <taxon>Betaproteobacteria</taxon>
        <taxon>Burkholderiales</taxon>
        <taxon>Burkholderiaceae</taxon>
        <taxon>Paraburkholderia</taxon>
    </lineage>
</organism>
<proteinExistence type="inferred from homology"/>
<evidence type="ECO:0000256" key="1">
    <source>
        <dbReference type="ARBA" id="ARBA00004922"/>
    </source>
</evidence>
<comment type="pathway">
    <text evidence="1">Protein modification; protein glycosylation.</text>
</comment>
<dbReference type="EC" id="2.4.1.255" evidence="3"/>
<evidence type="ECO:0000256" key="8">
    <source>
        <dbReference type="PROSITE-ProRule" id="PRU00339"/>
    </source>
</evidence>
<gene>
    <name evidence="11" type="primary">bepA_6</name>
    <name evidence="11" type="ORF">LMG29739_05240</name>
</gene>
<evidence type="ECO:0000256" key="2">
    <source>
        <dbReference type="ARBA" id="ARBA00005386"/>
    </source>
</evidence>
<evidence type="ECO:0000313" key="12">
    <source>
        <dbReference type="Proteomes" id="UP000494329"/>
    </source>
</evidence>
<keyword evidence="5" id="KW-0808">Transferase</keyword>
<evidence type="ECO:0000259" key="10">
    <source>
        <dbReference type="Pfam" id="PF13844"/>
    </source>
</evidence>
<keyword evidence="11" id="KW-0378">Hydrolase</keyword>
<evidence type="ECO:0000256" key="5">
    <source>
        <dbReference type="ARBA" id="ARBA00022679"/>
    </source>
</evidence>
<dbReference type="Gene3D" id="3.40.50.2000">
    <property type="entry name" value="Glycogen Phosphorylase B"/>
    <property type="match status" value="1"/>
</dbReference>
<feature type="repeat" description="TPR" evidence="8">
    <location>
        <begin position="490"/>
        <end position="523"/>
    </location>
</feature>
<dbReference type="RefSeq" id="WP_175114380.1">
    <property type="nucleotide sequence ID" value="NZ_CADIKF010000055.1"/>
</dbReference>
<protein>
    <recommendedName>
        <fullName evidence="3">protein O-GlcNAc transferase</fullName>
        <ecNumber evidence="3">2.4.1.255</ecNumber>
    </recommendedName>
</protein>
<evidence type="ECO:0000256" key="6">
    <source>
        <dbReference type="ARBA" id="ARBA00022737"/>
    </source>
</evidence>
<dbReference type="Gene3D" id="3.40.50.11380">
    <property type="match status" value="1"/>
</dbReference>
<dbReference type="GO" id="GO:0008233">
    <property type="term" value="F:peptidase activity"/>
    <property type="evidence" value="ECO:0007669"/>
    <property type="project" value="UniProtKB-KW"/>
</dbReference>
<dbReference type="Pfam" id="PF14559">
    <property type="entry name" value="TPR_19"/>
    <property type="match status" value="1"/>
</dbReference>
<sequence>MTLDATLQQAVQHHQAGAFAEAEQLYRVILQAQPDHADANHQLGMLAVQLEQHAMGLPFLKAALDASPQREDIRRDYIRALELAGQPDEAARVRDAGPRHGTVANAGVRGLAEDFIDTITRLISQGDHANAEAVGRQMTQMLPEHGFGWKTLAHSALSRGDLDGARVPLQHAARLSPEDTSLHGHLNAANAMHDARALDSAGDYAGAEPLYRVVVASYPHYPDALHKLAVVLLRLRQPEGAIPLLQTAIGVNPHQPQYWLNYVDALLQAGQTRAAWIALEMGQQRGMSGPAVDALIQLMSSLPEGVTVRQSPLTEPSQAAADKAALTPVQAASGAPAAPARATHAAAAGEPRPSQKECDKAVAHFNQGRLEQAAAAGRSLTERFPSLPLGWKILGCGCYRLGQYDEAFGALRTANQLAPLDVEVLQAWTSILLGKGMHAEAESSCQAMLNIEPNNEHGHRIMGIVLLAQRRLKEAEQHTRQSLAANDDASGTHVTLGAILLHQGRQNDAAAAFRRALEVNPDHHVAFENLNFCLTHSEEIGPDELFAEHVRYAEQYEKPLKKKWLPHRNRKDTDRPLHIGFISGDFRAHAVMSFLEPMLEHLAKDKTLILHAYSNTTGEDHVTARLRPYFAHWHYIFGAADDVTAREIRADGIDILVDLAGHTAHNRLLAMARKPAPVQATWIGYPGTTGLSSIDYFLADRFWVPSDAFRDRFTEKIVYLPAVAPFQREALSPPVNGLPALRNGYVTFGSFNRIEKLRRDVIELWAQVLHAVPGSRMVLASMPKDSVPDELIEWFAGAGIPRERLEFKPRSSVAVYLQQHYHVDICLDTFPFTGLTTTMQALWMGVPTLTLPGRTVPGRSGVTALSHVGLQSFIADDRDDYVRKAAAHASDVPALAALRAGMRARCEQSPMFKPELIAASFTKALRVMWRRWCEGKPAESFDVAQLEDASLAPHADDRETADVAAR</sequence>
<dbReference type="InterPro" id="IPR029489">
    <property type="entry name" value="OGT/SEC/SPY_C"/>
</dbReference>
<dbReference type="Pfam" id="PF07719">
    <property type="entry name" value="TPR_2"/>
    <property type="match status" value="1"/>
</dbReference>
<keyword evidence="7 8" id="KW-0802">TPR repeat</keyword>
<evidence type="ECO:0000313" key="11">
    <source>
        <dbReference type="EMBL" id="CAB3768121.1"/>
    </source>
</evidence>
<feature type="domain" description="O-GlcNAc transferase C-terminal" evidence="10">
    <location>
        <begin position="743"/>
        <end position="914"/>
    </location>
</feature>
<dbReference type="InterPro" id="IPR013105">
    <property type="entry name" value="TPR_2"/>
</dbReference>
<dbReference type="PROSITE" id="PS50005">
    <property type="entry name" value="TPR"/>
    <property type="match status" value="1"/>
</dbReference>
<dbReference type="Pfam" id="PF13844">
    <property type="entry name" value="Glyco_transf_41"/>
    <property type="match status" value="2"/>
</dbReference>
<reference evidence="11 12" key="1">
    <citation type="submission" date="2020-04" db="EMBL/GenBank/DDBJ databases">
        <authorList>
            <person name="De Canck E."/>
        </authorList>
    </citation>
    <scope>NUCLEOTIDE SEQUENCE [LARGE SCALE GENOMIC DNA]</scope>
    <source>
        <strain evidence="11 12">LMG 29739</strain>
    </source>
</reference>
<dbReference type="Pfam" id="PF13432">
    <property type="entry name" value="TPR_16"/>
    <property type="match status" value="1"/>
</dbReference>
<dbReference type="GO" id="GO:0006508">
    <property type="term" value="P:proteolysis"/>
    <property type="evidence" value="ECO:0007669"/>
    <property type="project" value="UniProtKB-KW"/>
</dbReference>
<dbReference type="SUPFAM" id="SSF53756">
    <property type="entry name" value="UDP-Glycosyltransferase/glycogen phosphorylase"/>
    <property type="match status" value="1"/>
</dbReference>
<accession>A0A6J5ERS4</accession>
<keyword evidence="6" id="KW-0677">Repeat</keyword>
<evidence type="ECO:0000256" key="7">
    <source>
        <dbReference type="ARBA" id="ARBA00022803"/>
    </source>
</evidence>
<dbReference type="SMART" id="SM00028">
    <property type="entry name" value="TPR"/>
    <property type="match status" value="9"/>
</dbReference>
<dbReference type="Gene3D" id="1.25.40.10">
    <property type="entry name" value="Tetratricopeptide repeat domain"/>
    <property type="match status" value="5"/>
</dbReference>
<dbReference type="Proteomes" id="UP000494329">
    <property type="component" value="Unassembled WGS sequence"/>
</dbReference>
<feature type="compositionally biased region" description="Low complexity" evidence="9">
    <location>
        <begin position="331"/>
        <end position="352"/>
    </location>
</feature>
<evidence type="ECO:0000256" key="4">
    <source>
        <dbReference type="ARBA" id="ARBA00022676"/>
    </source>
</evidence>
<dbReference type="InterPro" id="IPR011990">
    <property type="entry name" value="TPR-like_helical_dom_sf"/>
</dbReference>
<dbReference type="PANTHER" id="PTHR44835">
    <property type="entry name" value="UDP-N-ACETYLGLUCOSAMINE--PEPTIDE N-ACETYLGLUCOSAMINYLTRANSFERASE SPINDLY-RELATED"/>
    <property type="match status" value="1"/>
</dbReference>
<evidence type="ECO:0000256" key="9">
    <source>
        <dbReference type="SAM" id="MobiDB-lite"/>
    </source>
</evidence>
<evidence type="ECO:0000256" key="3">
    <source>
        <dbReference type="ARBA" id="ARBA00011970"/>
    </source>
</evidence>
<dbReference type="PANTHER" id="PTHR44835:SF1">
    <property type="entry name" value="PROTEIN O-GLCNAC TRANSFERASE"/>
    <property type="match status" value="1"/>
</dbReference>